<comment type="caution">
    <text evidence="1">The sequence shown here is derived from an EMBL/GenBank/DDBJ whole genome shotgun (WGS) entry which is preliminary data.</text>
</comment>
<evidence type="ECO:0000313" key="1">
    <source>
        <dbReference type="EMBL" id="MBB1153515.1"/>
    </source>
</evidence>
<organism evidence="1 2">
    <name type="scientific">Amycolatopsis dendrobii</name>
    <dbReference type="NCBI Taxonomy" id="2760662"/>
    <lineage>
        <taxon>Bacteria</taxon>
        <taxon>Bacillati</taxon>
        <taxon>Actinomycetota</taxon>
        <taxon>Actinomycetes</taxon>
        <taxon>Pseudonocardiales</taxon>
        <taxon>Pseudonocardiaceae</taxon>
        <taxon>Amycolatopsis</taxon>
    </lineage>
</organism>
<proteinExistence type="predicted"/>
<accession>A0A7W3VUR2</accession>
<dbReference type="RefSeq" id="WP_182890636.1">
    <property type="nucleotide sequence ID" value="NZ_JACGZW010000003.1"/>
</dbReference>
<evidence type="ECO:0008006" key="3">
    <source>
        <dbReference type="Google" id="ProtNLM"/>
    </source>
</evidence>
<keyword evidence="2" id="KW-1185">Reference proteome</keyword>
<protein>
    <recommendedName>
        <fullName evidence="3">P22 coat protein-gene protein 5</fullName>
    </recommendedName>
</protein>
<name>A0A7W3VUR2_9PSEU</name>
<evidence type="ECO:0000313" key="2">
    <source>
        <dbReference type="Proteomes" id="UP000526734"/>
    </source>
</evidence>
<sequence length="310" mass="33192">MANTFLKANKIAAAALGLLQREIVLPALVWRDAAGDFAQAAGDTISIRVPARTTARSRTLRGARPTTSEGAGIITMDELTETKIDVTLDEDLYSAIPITDEELTLDITNFGQQILAPQVRAVAEGLENKLAAEMTGATYATTLTLDTADPYKTLVDARVALNKSNVPMSERTCVVGADLEGIFLKSEHLSMADKSGSDSALRDAVIGRVAGFGNIYVSNALPPNVGFCFHRTAYVLSMRAPAIPDGASYGRSQAYQGLAMRWLRDYDFRNVQDRSLVDTYAGTNIVADGPDGPDADSDPDFVRAIKITAA</sequence>
<dbReference type="EMBL" id="JACGZW010000003">
    <property type="protein sequence ID" value="MBB1153515.1"/>
    <property type="molecule type" value="Genomic_DNA"/>
</dbReference>
<dbReference type="AlphaFoldDB" id="A0A7W3VUR2"/>
<reference evidence="1 2" key="1">
    <citation type="submission" date="2020-08" db="EMBL/GenBank/DDBJ databases">
        <title>Amycolatopsis sp. nov. DR6-1 isolated from Dendrobium heterocarpum.</title>
        <authorList>
            <person name="Tedsree N."/>
            <person name="Kuncharoen N."/>
            <person name="Likhitwitayawuid K."/>
            <person name="Tanasupawat S."/>
        </authorList>
    </citation>
    <scope>NUCLEOTIDE SEQUENCE [LARGE SCALE GENOMIC DNA]</scope>
    <source>
        <strain evidence="1 2">DR6-1</strain>
    </source>
</reference>
<dbReference type="Proteomes" id="UP000526734">
    <property type="component" value="Unassembled WGS sequence"/>
</dbReference>
<gene>
    <name evidence="1" type="ORF">H4281_10280</name>
</gene>